<evidence type="ECO:0000313" key="1">
    <source>
        <dbReference type="EnsemblPlants" id="cds.evm.model.02.761"/>
    </source>
</evidence>
<dbReference type="AlphaFoldDB" id="A0A803P2H8"/>
<evidence type="ECO:0000313" key="2">
    <source>
        <dbReference type="Proteomes" id="UP000596661"/>
    </source>
</evidence>
<dbReference type="Gramene" id="evm.model.02.761">
    <property type="protein sequence ID" value="cds.evm.model.02.761"/>
    <property type="gene ID" value="evm.TU.02.761"/>
</dbReference>
<evidence type="ECO:0008006" key="3">
    <source>
        <dbReference type="Google" id="ProtNLM"/>
    </source>
</evidence>
<dbReference type="EnsemblPlants" id="evm.model.02.761">
    <property type="protein sequence ID" value="cds.evm.model.02.761"/>
    <property type="gene ID" value="evm.TU.02.761"/>
</dbReference>
<dbReference type="Proteomes" id="UP000596661">
    <property type="component" value="Chromosome 2"/>
</dbReference>
<reference evidence="1" key="1">
    <citation type="submission" date="2018-11" db="EMBL/GenBank/DDBJ databases">
        <authorList>
            <person name="Grassa J C."/>
        </authorList>
    </citation>
    <scope>NUCLEOTIDE SEQUENCE [LARGE SCALE GENOMIC DNA]</scope>
</reference>
<keyword evidence="2" id="KW-1185">Reference proteome</keyword>
<organism evidence="1 2">
    <name type="scientific">Cannabis sativa</name>
    <name type="common">Hemp</name>
    <name type="synonym">Marijuana</name>
    <dbReference type="NCBI Taxonomy" id="3483"/>
    <lineage>
        <taxon>Eukaryota</taxon>
        <taxon>Viridiplantae</taxon>
        <taxon>Streptophyta</taxon>
        <taxon>Embryophyta</taxon>
        <taxon>Tracheophyta</taxon>
        <taxon>Spermatophyta</taxon>
        <taxon>Magnoliopsida</taxon>
        <taxon>eudicotyledons</taxon>
        <taxon>Gunneridae</taxon>
        <taxon>Pentapetalae</taxon>
        <taxon>rosids</taxon>
        <taxon>fabids</taxon>
        <taxon>Rosales</taxon>
        <taxon>Cannabaceae</taxon>
        <taxon>Cannabis</taxon>
    </lineage>
</organism>
<proteinExistence type="predicted"/>
<dbReference type="EMBL" id="UZAU01000131">
    <property type="status" value="NOT_ANNOTATED_CDS"/>
    <property type="molecule type" value="Genomic_DNA"/>
</dbReference>
<name>A0A803P2H8_CANSA</name>
<protein>
    <recommendedName>
        <fullName evidence="3">DUF4283 domain-containing protein</fullName>
    </recommendedName>
</protein>
<sequence length="211" mass="23087">MEAYTTTFFWIQVYRLSFLSKSETLAQVISNLIGSFIDVHEDSLNEGWGLFLRIRVAIDVSKPLLRGKTVTFPWIADKLWLEYRKLASSSVHTLVVNGLKNNVANVSNASGRPGNFSISRTKIRSLPPALSPSPIPKEKICNVDAITFLDSLSSYVALSIPTPPTNIHVSSSNHTNTTISPSQVEMTHSTSIAIELNTSADISLAPPTSQC</sequence>
<accession>A0A803P2H8</accession>
<reference evidence="1" key="2">
    <citation type="submission" date="2021-03" db="UniProtKB">
        <authorList>
            <consortium name="EnsemblPlants"/>
        </authorList>
    </citation>
    <scope>IDENTIFICATION</scope>
</reference>